<evidence type="ECO:0000313" key="2">
    <source>
        <dbReference type="Proteomes" id="UP001501321"/>
    </source>
</evidence>
<dbReference type="Pfam" id="PF11197">
    <property type="entry name" value="DUF2835"/>
    <property type="match status" value="1"/>
</dbReference>
<comment type="caution">
    <text evidence="1">The sequence shown here is derived from an EMBL/GenBank/DDBJ whole genome shotgun (WGS) entry which is preliminary data.</text>
</comment>
<accession>A0ABP8PW45</accession>
<name>A0ABP8PW45_9GAMM</name>
<dbReference type="Proteomes" id="UP001501321">
    <property type="component" value="Unassembled WGS sequence"/>
</dbReference>
<dbReference type="EMBL" id="BAABFC010000001">
    <property type="protein sequence ID" value="GAA4492935.1"/>
    <property type="molecule type" value="Genomic_DNA"/>
</dbReference>
<organism evidence="1 2">
    <name type="scientific">Pseudaeromonas paramecii</name>
    <dbReference type="NCBI Taxonomy" id="2138166"/>
    <lineage>
        <taxon>Bacteria</taxon>
        <taxon>Pseudomonadati</taxon>
        <taxon>Pseudomonadota</taxon>
        <taxon>Gammaproteobacteria</taxon>
        <taxon>Aeromonadales</taxon>
        <taxon>Aeromonadaceae</taxon>
        <taxon>Pseudaeromonas</taxon>
    </lineage>
</organism>
<sequence length="73" mass="8524">MRHYTFVLNLTAEEILPYYRGQAKRVSVMSEQGLRLELPADRLRPFVTSAGIRGRFRLTTEDNHSFLDLERLA</sequence>
<keyword evidence="2" id="KW-1185">Reference proteome</keyword>
<protein>
    <submittedName>
        <fullName evidence="1">DUF2835 domain-containing protein</fullName>
    </submittedName>
</protein>
<evidence type="ECO:0000313" key="1">
    <source>
        <dbReference type="EMBL" id="GAA4492935.1"/>
    </source>
</evidence>
<gene>
    <name evidence="1" type="ORF">GCM10023095_02310</name>
</gene>
<dbReference type="RefSeq" id="WP_345009219.1">
    <property type="nucleotide sequence ID" value="NZ_BAABFC010000001.1"/>
</dbReference>
<dbReference type="InterPro" id="IPR021363">
    <property type="entry name" value="DUF2835"/>
</dbReference>
<proteinExistence type="predicted"/>
<reference evidence="2" key="1">
    <citation type="journal article" date="2019" name="Int. J. Syst. Evol. Microbiol.">
        <title>The Global Catalogue of Microorganisms (GCM) 10K type strain sequencing project: providing services to taxonomists for standard genome sequencing and annotation.</title>
        <authorList>
            <consortium name="The Broad Institute Genomics Platform"/>
            <consortium name="The Broad Institute Genome Sequencing Center for Infectious Disease"/>
            <person name="Wu L."/>
            <person name="Ma J."/>
        </authorList>
    </citation>
    <scope>NUCLEOTIDE SEQUENCE [LARGE SCALE GENOMIC DNA]</scope>
    <source>
        <strain evidence="2">JCM 32226</strain>
    </source>
</reference>